<dbReference type="SMART" id="SM00382">
    <property type="entry name" value="AAA"/>
    <property type="match status" value="1"/>
</dbReference>
<dbReference type="Proteomes" id="UP000010472">
    <property type="component" value="Chromosome"/>
</dbReference>
<dbReference type="GO" id="GO:0005524">
    <property type="term" value="F:ATP binding"/>
    <property type="evidence" value="ECO:0007669"/>
    <property type="project" value="UniProtKB-UniRule"/>
</dbReference>
<evidence type="ECO:0000256" key="5">
    <source>
        <dbReference type="ARBA" id="ARBA00022741"/>
    </source>
</evidence>
<keyword evidence="3 9" id="KW-0602">Photosynthesis</keyword>
<organism evidence="12 13">
    <name type="scientific">Crinalium epipsammum PCC 9333</name>
    <dbReference type="NCBI Taxonomy" id="1173022"/>
    <lineage>
        <taxon>Bacteria</taxon>
        <taxon>Bacillati</taxon>
        <taxon>Cyanobacteriota</taxon>
        <taxon>Cyanophyceae</taxon>
        <taxon>Gomontiellales</taxon>
        <taxon>Gomontiellaceae</taxon>
        <taxon>Crinalium</taxon>
    </lineage>
</organism>
<keyword evidence="6 9" id="KW-0067">ATP-binding</keyword>
<dbReference type="OrthoDB" id="9775079at2"/>
<evidence type="ECO:0000256" key="8">
    <source>
        <dbReference type="ARBA" id="ARBA00048693"/>
    </source>
</evidence>
<dbReference type="eggNOG" id="COG1239">
    <property type="taxonomic scope" value="Bacteria"/>
</dbReference>
<dbReference type="PROSITE" id="PS50234">
    <property type="entry name" value="VWFA"/>
    <property type="match status" value="1"/>
</dbReference>
<dbReference type="InterPro" id="IPR041628">
    <property type="entry name" value="ChlI/MoxR_AAA_lid"/>
</dbReference>
<dbReference type="InterPro" id="IPR041702">
    <property type="entry name" value="BchD/ChlD_VWA"/>
</dbReference>
<evidence type="ECO:0000256" key="2">
    <source>
        <dbReference type="ARBA" id="ARBA00005799"/>
    </source>
</evidence>
<dbReference type="SMART" id="SM00327">
    <property type="entry name" value="VWA"/>
    <property type="match status" value="1"/>
</dbReference>
<feature type="compositionally biased region" description="Pro residues" evidence="10">
    <location>
        <begin position="342"/>
        <end position="354"/>
    </location>
</feature>
<feature type="domain" description="VWFA" evidence="11">
    <location>
        <begin position="486"/>
        <end position="677"/>
    </location>
</feature>
<dbReference type="InterPro" id="IPR002035">
    <property type="entry name" value="VWF_A"/>
</dbReference>
<dbReference type="CDD" id="cd01451">
    <property type="entry name" value="vWA_Magnesium_chelatase"/>
    <property type="match status" value="1"/>
</dbReference>
<evidence type="ECO:0000256" key="6">
    <source>
        <dbReference type="ARBA" id="ARBA00022840"/>
    </source>
</evidence>
<dbReference type="Pfam" id="PF01078">
    <property type="entry name" value="Mg_chelatase"/>
    <property type="match status" value="1"/>
</dbReference>
<dbReference type="Pfam" id="PF17863">
    <property type="entry name" value="AAA_lid_2"/>
    <property type="match status" value="1"/>
</dbReference>
<protein>
    <recommendedName>
        <fullName evidence="9">Mg-protoporphyrin IX chelatase</fullName>
        <ecNumber evidence="9">6.6.1.1</ecNumber>
    </recommendedName>
</protein>
<dbReference type="GO" id="GO:0015995">
    <property type="term" value="P:chlorophyll biosynthetic process"/>
    <property type="evidence" value="ECO:0007669"/>
    <property type="project" value="UniProtKB-UniPathway"/>
</dbReference>
<evidence type="ECO:0000256" key="10">
    <source>
        <dbReference type="SAM" id="MobiDB-lite"/>
    </source>
</evidence>
<dbReference type="STRING" id="1173022.Cri9333_3443"/>
<comment type="function">
    <text evidence="9">Involved in chlorophyll biosynthesis. Catalyzes the insertion of magnesium ion into protoporphyrin IX to yield Mg-protoporphyrin IX.</text>
</comment>
<dbReference type="eggNOG" id="COG1240">
    <property type="taxonomic scope" value="Bacteria"/>
</dbReference>
<evidence type="ECO:0000256" key="3">
    <source>
        <dbReference type="ARBA" id="ARBA00022531"/>
    </source>
</evidence>
<gene>
    <name evidence="12" type="ORF">Cri9333_3443</name>
</gene>
<evidence type="ECO:0000256" key="1">
    <source>
        <dbReference type="ARBA" id="ARBA00003398"/>
    </source>
</evidence>
<comment type="pathway">
    <text evidence="9">Porphyrin-containing compound metabolism; chlorophyll biosynthesis.</text>
</comment>
<dbReference type="EMBL" id="CP003620">
    <property type="protein sequence ID" value="AFZ14268.1"/>
    <property type="molecule type" value="Genomic_DNA"/>
</dbReference>
<reference evidence="12 13" key="1">
    <citation type="submission" date="2012-06" db="EMBL/GenBank/DDBJ databases">
        <title>Finished chromosome of genome of Crinalium epipsammum PCC 9333.</title>
        <authorList>
            <consortium name="US DOE Joint Genome Institute"/>
            <person name="Gugger M."/>
            <person name="Coursin T."/>
            <person name="Rippka R."/>
            <person name="Tandeau De Marsac N."/>
            <person name="Huntemann M."/>
            <person name="Wei C.-L."/>
            <person name="Han J."/>
            <person name="Detter J.C."/>
            <person name="Han C."/>
            <person name="Tapia R."/>
            <person name="Davenport K."/>
            <person name="Daligault H."/>
            <person name="Erkkila T."/>
            <person name="Gu W."/>
            <person name="Munk A.C.C."/>
            <person name="Teshima H."/>
            <person name="Xu Y."/>
            <person name="Chain P."/>
            <person name="Chen A."/>
            <person name="Krypides N."/>
            <person name="Mavromatis K."/>
            <person name="Markowitz V."/>
            <person name="Szeto E."/>
            <person name="Ivanova N."/>
            <person name="Mikhailova N."/>
            <person name="Ovchinnikova G."/>
            <person name="Pagani I."/>
            <person name="Pati A."/>
            <person name="Goodwin L."/>
            <person name="Peters L."/>
            <person name="Pitluck S."/>
            <person name="Woyke T."/>
            <person name="Kerfeld C."/>
        </authorList>
    </citation>
    <scope>NUCLEOTIDE SEQUENCE [LARGE SCALE GENOMIC DNA]</scope>
    <source>
        <strain evidence="12 13">PCC 9333</strain>
    </source>
</reference>
<dbReference type="InterPro" id="IPR027417">
    <property type="entry name" value="P-loop_NTPase"/>
</dbReference>
<dbReference type="PANTHER" id="PTHR43473:SF2">
    <property type="entry name" value="MAGNESIUM-CHELATASE SUBUNIT CHLD, CHLOROPLASTIC"/>
    <property type="match status" value="1"/>
</dbReference>
<dbReference type="Gene3D" id="3.40.50.300">
    <property type="entry name" value="P-loop containing nucleotide triphosphate hydrolases"/>
    <property type="match status" value="1"/>
</dbReference>
<keyword evidence="4 9" id="KW-0436">Ligase</keyword>
<dbReference type="InterPro" id="IPR000523">
    <property type="entry name" value="Mg_chelatse_chII-like_cat_dom"/>
</dbReference>
<dbReference type="PATRIC" id="fig|1173022.3.peg.3717"/>
<comment type="function">
    <text evidence="1">Involved in chlorophyll biosynthesis; introduces a magnesium ion into protoporphyrin IX to yield Mg-protoporphyrin IX.</text>
</comment>
<dbReference type="SUPFAM" id="SSF52540">
    <property type="entry name" value="P-loop containing nucleoside triphosphate hydrolases"/>
    <property type="match status" value="1"/>
</dbReference>
<dbReference type="PANTHER" id="PTHR43473">
    <property type="entry name" value="MAGNESIUM-CHELATASE SUBUNIT CHLD, CHLOROPLASTIC"/>
    <property type="match status" value="1"/>
</dbReference>
<dbReference type="UniPathway" id="UPA00668"/>
<dbReference type="KEGG" id="cep:Cri9333_3443"/>
<name>K9W1L9_9CYAN</name>
<dbReference type="NCBIfam" id="TIGR02031">
    <property type="entry name" value="BchD-ChlD"/>
    <property type="match status" value="1"/>
</dbReference>
<dbReference type="InterPro" id="IPR011776">
    <property type="entry name" value="Mg_chelatase_ATPase-dsu"/>
</dbReference>
<dbReference type="AlphaFoldDB" id="K9W1L9"/>
<feature type="compositionally biased region" description="Acidic residues" evidence="10">
    <location>
        <begin position="363"/>
        <end position="385"/>
    </location>
</feature>
<accession>K9W1L9</accession>
<keyword evidence="13" id="KW-1185">Reference proteome</keyword>
<evidence type="ECO:0000313" key="13">
    <source>
        <dbReference type="Proteomes" id="UP000010472"/>
    </source>
</evidence>
<dbReference type="SUPFAM" id="SSF53300">
    <property type="entry name" value="vWA-like"/>
    <property type="match status" value="1"/>
</dbReference>
<dbReference type="InterPro" id="IPR003593">
    <property type="entry name" value="AAA+_ATPase"/>
</dbReference>
<evidence type="ECO:0000256" key="4">
    <source>
        <dbReference type="ARBA" id="ARBA00022598"/>
    </source>
</evidence>
<evidence type="ECO:0000259" key="11">
    <source>
        <dbReference type="PROSITE" id="PS50234"/>
    </source>
</evidence>
<comment type="similarity">
    <text evidence="2 9">Belongs to the Mg-chelatase subunits D/I family.</text>
</comment>
<dbReference type="EC" id="6.6.1.1" evidence="9"/>
<dbReference type="Gene3D" id="3.40.50.410">
    <property type="entry name" value="von Willebrand factor, type A domain"/>
    <property type="match status" value="1"/>
</dbReference>
<dbReference type="GO" id="GO:0016851">
    <property type="term" value="F:magnesium chelatase activity"/>
    <property type="evidence" value="ECO:0007669"/>
    <property type="project" value="UniProtKB-UniRule"/>
</dbReference>
<dbReference type="RefSeq" id="WP_015204373.1">
    <property type="nucleotide sequence ID" value="NC_019753.1"/>
</dbReference>
<evidence type="ECO:0000256" key="9">
    <source>
        <dbReference type="RuleBase" id="RU362087"/>
    </source>
</evidence>
<sequence>MPAPTTNPTITAFPLTAVVGQEAIKIALLLAAVDPGLGGVAIAGRRGTAKSVMARALHSLLPPIEVVKGSISNCDPNNPSEWDDDLLSQAHNSPSINGDNEVDLPTEVIPAPFVQIPLGTTEDRLIGSVDVEKSVKLGETVFQPGLLAQANRGVLYIDEINLLDDQIANLLLTSLTEGRNQIEREGISFQHPCKPLLVATYNPEEAPLREHLLDRIAITLSADGVLGLDERVQAVDQAIEYSRSPQAFLEQYDEEIDNLKTQILLAREWLKDVQITRDQIAYLVNEAIRGGVQGHRAELFALRVAKAAAALDGRNKVNADDLRRAVELVIVPRATVVQTPPEETPPPPPPPPQPQDQSPQEQDQQEDQEEEEDNSEQQEQEAPDIPEEFIFDPEGVIIDEDVLYFAQRSQRQGKSGSRSLIFSEDRGRYVKPVLPKGKVRRIAVDATLRAAAPYQKSRRERQPNRKVIVEQGDIRGKRLARKAGALVVFVVDASGSMALNRMQSAKGAVMRLLTEAYQNRDQVALIPFRGEQAEVLLPPTRSIALAKSRLERLPCGGGSPLAHGLTQAVRVGMNAQMSGDVGQVVIVAITDGRGNIPLARSLGEPIPEGEKPDIKAELLDIATKVRGVGIQLLVIDTENKFISTGFAKELAKQAGGKYYHLPKATDQAIAQVTMGAIADLKSR</sequence>
<keyword evidence="7 9" id="KW-0149">Chlorophyll biosynthesis</keyword>
<keyword evidence="5 9" id="KW-0547">Nucleotide-binding</keyword>
<dbReference type="HOGENOM" id="CLU_016684_6_2_3"/>
<evidence type="ECO:0000256" key="7">
    <source>
        <dbReference type="ARBA" id="ARBA00023171"/>
    </source>
</evidence>
<dbReference type="InterPro" id="IPR036465">
    <property type="entry name" value="vWFA_dom_sf"/>
</dbReference>
<feature type="region of interest" description="Disordered" evidence="10">
    <location>
        <begin position="334"/>
        <end position="385"/>
    </location>
</feature>
<dbReference type="GO" id="GO:0015979">
    <property type="term" value="P:photosynthesis"/>
    <property type="evidence" value="ECO:0007669"/>
    <property type="project" value="UniProtKB-UniRule"/>
</dbReference>
<dbReference type="Gene3D" id="1.10.8.80">
    <property type="entry name" value="Magnesium chelatase subunit I, C-Terminal domain"/>
    <property type="match status" value="1"/>
</dbReference>
<proteinExistence type="inferred from homology"/>
<dbReference type="Pfam" id="PF13519">
    <property type="entry name" value="VWA_2"/>
    <property type="match status" value="1"/>
</dbReference>
<evidence type="ECO:0000313" key="12">
    <source>
        <dbReference type="EMBL" id="AFZ14268.1"/>
    </source>
</evidence>
<comment type="catalytic activity">
    <reaction evidence="8 9">
        <text>protoporphyrin IX + Mg(2+) + ATP + H2O = Mg-protoporphyrin IX + ADP + phosphate + 3 H(+)</text>
        <dbReference type="Rhea" id="RHEA:13961"/>
        <dbReference type="ChEBI" id="CHEBI:15377"/>
        <dbReference type="ChEBI" id="CHEBI:15378"/>
        <dbReference type="ChEBI" id="CHEBI:18420"/>
        <dbReference type="ChEBI" id="CHEBI:30616"/>
        <dbReference type="ChEBI" id="CHEBI:43474"/>
        <dbReference type="ChEBI" id="CHEBI:57306"/>
        <dbReference type="ChEBI" id="CHEBI:60492"/>
        <dbReference type="ChEBI" id="CHEBI:456216"/>
        <dbReference type="EC" id="6.6.1.1"/>
    </reaction>
</comment>